<gene>
    <name evidence="2" type="ORF">B0H17DRAFT_1204534</name>
</gene>
<dbReference type="Proteomes" id="UP001221757">
    <property type="component" value="Unassembled WGS sequence"/>
</dbReference>
<feature type="signal peptide" evidence="1">
    <location>
        <begin position="1"/>
        <end position="18"/>
    </location>
</feature>
<evidence type="ECO:0000313" key="2">
    <source>
        <dbReference type="EMBL" id="KAJ7685984.1"/>
    </source>
</evidence>
<evidence type="ECO:0008006" key="4">
    <source>
        <dbReference type="Google" id="ProtNLM"/>
    </source>
</evidence>
<sequence>MQFFIVALLAVLATGVAAAPAPTRSLVLRDDVCDVATCVLDLGPSVVSCASAAAQLGADVFSDAGCLLAAAKVGISFPPSCAGCAEQLGVTDAVNQAAATAAAGAESVGGDIEGAAESAGNAIEGGISSIGSALGGLFRRDE</sequence>
<accession>A0AAD7GB38</accession>
<organism evidence="2 3">
    <name type="scientific">Mycena rosella</name>
    <name type="common">Pink bonnet</name>
    <name type="synonym">Agaricus rosellus</name>
    <dbReference type="NCBI Taxonomy" id="1033263"/>
    <lineage>
        <taxon>Eukaryota</taxon>
        <taxon>Fungi</taxon>
        <taxon>Dikarya</taxon>
        <taxon>Basidiomycota</taxon>
        <taxon>Agaricomycotina</taxon>
        <taxon>Agaricomycetes</taxon>
        <taxon>Agaricomycetidae</taxon>
        <taxon>Agaricales</taxon>
        <taxon>Marasmiineae</taxon>
        <taxon>Mycenaceae</taxon>
        <taxon>Mycena</taxon>
    </lineage>
</organism>
<dbReference type="Gene3D" id="1.10.1740.120">
    <property type="match status" value="1"/>
</dbReference>
<feature type="chain" id="PRO_5042273778" description="Fungal calcium binding protein domain-containing protein" evidence="1">
    <location>
        <begin position="19"/>
        <end position="142"/>
    </location>
</feature>
<name>A0AAD7GB38_MYCRO</name>
<dbReference type="AlphaFoldDB" id="A0AAD7GB38"/>
<evidence type="ECO:0000313" key="3">
    <source>
        <dbReference type="Proteomes" id="UP001221757"/>
    </source>
</evidence>
<dbReference type="EMBL" id="JARKIE010000100">
    <property type="protein sequence ID" value="KAJ7685984.1"/>
    <property type="molecule type" value="Genomic_DNA"/>
</dbReference>
<reference evidence="2" key="1">
    <citation type="submission" date="2023-03" db="EMBL/GenBank/DDBJ databases">
        <title>Massive genome expansion in bonnet fungi (Mycena s.s.) driven by repeated elements and novel gene families across ecological guilds.</title>
        <authorList>
            <consortium name="Lawrence Berkeley National Laboratory"/>
            <person name="Harder C.B."/>
            <person name="Miyauchi S."/>
            <person name="Viragh M."/>
            <person name="Kuo A."/>
            <person name="Thoen E."/>
            <person name="Andreopoulos B."/>
            <person name="Lu D."/>
            <person name="Skrede I."/>
            <person name="Drula E."/>
            <person name="Henrissat B."/>
            <person name="Morin E."/>
            <person name="Kohler A."/>
            <person name="Barry K."/>
            <person name="LaButti K."/>
            <person name="Morin E."/>
            <person name="Salamov A."/>
            <person name="Lipzen A."/>
            <person name="Mereny Z."/>
            <person name="Hegedus B."/>
            <person name="Baldrian P."/>
            <person name="Stursova M."/>
            <person name="Weitz H."/>
            <person name="Taylor A."/>
            <person name="Grigoriev I.V."/>
            <person name="Nagy L.G."/>
            <person name="Martin F."/>
            <person name="Kauserud H."/>
        </authorList>
    </citation>
    <scope>NUCLEOTIDE SEQUENCE</scope>
    <source>
        <strain evidence="2">CBHHK067</strain>
    </source>
</reference>
<comment type="caution">
    <text evidence="2">The sequence shown here is derived from an EMBL/GenBank/DDBJ whole genome shotgun (WGS) entry which is preliminary data.</text>
</comment>
<protein>
    <recommendedName>
        <fullName evidence="4">Fungal calcium binding protein domain-containing protein</fullName>
    </recommendedName>
</protein>
<evidence type="ECO:0000256" key="1">
    <source>
        <dbReference type="SAM" id="SignalP"/>
    </source>
</evidence>
<keyword evidence="3" id="KW-1185">Reference proteome</keyword>
<keyword evidence="1" id="KW-0732">Signal</keyword>
<proteinExistence type="predicted"/>